<gene>
    <name evidence="8" type="ORF">URODEC1_LOCUS5245</name>
</gene>
<dbReference type="CDD" id="cd00010">
    <property type="entry name" value="AAI_LTSS"/>
    <property type="match status" value="1"/>
</dbReference>
<organism evidence="8 9">
    <name type="scientific">Urochloa decumbens</name>
    <dbReference type="NCBI Taxonomy" id="240449"/>
    <lineage>
        <taxon>Eukaryota</taxon>
        <taxon>Viridiplantae</taxon>
        <taxon>Streptophyta</taxon>
        <taxon>Embryophyta</taxon>
        <taxon>Tracheophyta</taxon>
        <taxon>Spermatophyta</taxon>
        <taxon>Magnoliopsida</taxon>
        <taxon>Liliopsida</taxon>
        <taxon>Poales</taxon>
        <taxon>Poaceae</taxon>
        <taxon>PACMAD clade</taxon>
        <taxon>Panicoideae</taxon>
        <taxon>Panicodae</taxon>
        <taxon>Paniceae</taxon>
        <taxon>Melinidinae</taxon>
        <taxon>Urochloa</taxon>
    </lineage>
</organism>
<dbReference type="InterPro" id="IPR036312">
    <property type="entry name" value="Bifun_inhib/LTP/seed_sf"/>
</dbReference>
<dbReference type="InterPro" id="IPR043325">
    <property type="entry name" value="LTSS"/>
</dbReference>
<dbReference type="Pfam" id="PF14368">
    <property type="entry name" value="LTP_2"/>
    <property type="match status" value="1"/>
</dbReference>
<evidence type="ECO:0000256" key="4">
    <source>
        <dbReference type="ARBA" id="ARBA00023180"/>
    </source>
</evidence>
<evidence type="ECO:0000256" key="2">
    <source>
        <dbReference type="ARBA" id="ARBA00022729"/>
    </source>
</evidence>
<feature type="chain" id="PRO_5044840808" description="Bifunctional inhibitor/plant lipid transfer protein/seed storage helical domain-containing protein" evidence="6">
    <location>
        <begin position="26"/>
        <end position="240"/>
    </location>
</feature>
<keyword evidence="4" id="KW-0325">Glycoprotein</keyword>
<keyword evidence="9" id="KW-1185">Reference proteome</keyword>
<dbReference type="SUPFAM" id="SSF47699">
    <property type="entry name" value="Bifunctional inhibitor/lipid-transfer protein/seed storage 2S albumin"/>
    <property type="match status" value="1"/>
</dbReference>
<protein>
    <recommendedName>
        <fullName evidence="7">Bifunctional inhibitor/plant lipid transfer protein/seed storage helical domain-containing protein</fullName>
    </recommendedName>
</protein>
<evidence type="ECO:0000256" key="1">
    <source>
        <dbReference type="ARBA" id="ARBA00009748"/>
    </source>
</evidence>
<dbReference type="InterPro" id="IPR016140">
    <property type="entry name" value="Bifunc_inhib/LTP/seed_store"/>
</dbReference>
<evidence type="ECO:0000256" key="5">
    <source>
        <dbReference type="SAM" id="MobiDB-lite"/>
    </source>
</evidence>
<accession>A0ABC8VNQ9</accession>
<dbReference type="EMBL" id="OZ075120">
    <property type="protein sequence ID" value="CAL4894172.1"/>
    <property type="molecule type" value="Genomic_DNA"/>
</dbReference>
<evidence type="ECO:0000313" key="9">
    <source>
        <dbReference type="Proteomes" id="UP001497457"/>
    </source>
</evidence>
<dbReference type="PANTHER" id="PTHR33044">
    <property type="entry name" value="BIFUNCTIONAL INHIBITOR/LIPID-TRANSFER PROTEIN/SEED STORAGE 2S ALBUMIN SUPERFAMILY PROTEIN-RELATED"/>
    <property type="match status" value="1"/>
</dbReference>
<dbReference type="Proteomes" id="UP001497457">
    <property type="component" value="Chromosome 10rd"/>
</dbReference>
<reference evidence="8 9" key="2">
    <citation type="submission" date="2024-10" db="EMBL/GenBank/DDBJ databases">
        <authorList>
            <person name="Ryan C."/>
        </authorList>
    </citation>
    <scope>NUCLEOTIDE SEQUENCE [LARGE SCALE GENOMIC DNA]</scope>
</reference>
<comment type="similarity">
    <text evidence="1">Belongs to the plant LTP family.</text>
</comment>
<proteinExistence type="inferred from homology"/>
<sequence length="240" mass="24084">MASPKVIALLLAFAVAAAALQPSEAARIQAQQGFKPAAASSHEAEKVATQANAGVPSAPTPPGLPAGQLPPGLLPAILGILFPPLGGIIGLLQPLLPPPSGSPPQQGGGVLGGILPPGTTTSPPPPPPAECMTPLSAVVPCMDYLTNITVLTPPGECCDGLKGVIRDAPICLCHGMNGGMNQFLPSPVDPLRMAVLPLVCGTMMPIQTLLMCNSNQVPPIMPPTPAEPPVTPATPPPVSP</sequence>
<feature type="domain" description="Bifunctional inhibitor/plant lipid transfer protein/seed storage helical" evidence="7">
    <location>
        <begin position="121"/>
        <end position="207"/>
    </location>
</feature>
<feature type="region of interest" description="Disordered" evidence="5">
    <location>
        <begin position="99"/>
        <end position="127"/>
    </location>
</feature>
<name>A0ABC8VNQ9_9POAL</name>
<dbReference type="Gene3D" id="1.10.110.10">
    <property type="entry name" value="Plant lipid-transfer and hydrophobic proteins"/>
    <property type="match status" value="1"/>
</dbReference>
<reference evidence="9" key="1">
    <citation type="submission" date="2024-06" db="EMBL/GenBank/DDBJ databases">
        <authorList>
            <person name="Ryan C."/>
        </authorList>
    </citation>
    <scope>NUCLEOTIDE SEQUENCE [LARGE SCALE GENOMIC DNA]</scope>
</reference>
<evidence type="ECO:0000313" key="8">
    <source>
        <dbReference type="EMBL" id="CAL4894172.1"/>
    </source>
</evidence>
<dbReference type="AlphaFoldDB" id="A0ABC8VNQ9"/>
<feature type="signal peptide" evidence="6">
    <location>
        <begin position="1"/>
        <end position="25"/>
    </location>
</feature>
<evidence type="ECO:0000259" key="7">
    <source>
        <dbReference type="Pfam" id="PF14368"/>
    </source>
</evidence>
<feature type="region of interest" description="Disordered" evidence="5">
    <location>
        <begin position="37"/>
        <end position="66"/>
    </location>
</feature>
<evidence type="ECO:0000256" key="6">
    <source>
        <dbReference type="SAM" id="SignalP"/>
    </source>
</evidence>
<keyword evidence="2 6" id="KW-0732">Signal</keyword>
<evidence type="ECO:0000256" key="3">
    <source>
        <dbReference type="ARBA" id="ARBA00023157"/>
    </source>
</evidence>
<keyword evidence="3" id="KW-1015">Disulfide bond</keyword>